<organism evidence="15 16">
    <name type="scientific">Rhamnella rubrinervis</name>
    <dbReference type="NCBI Taxonomy" id="2594499"/>
    <lineage>
        <taxon>Eukaryota</taxon>
        <taxon>Viridiplantae</taxon>
        <taxon>Streptophyta</taxon>
        <taxon>Embryophyta</taxon>
        <taxon>Tracheophyta</taxon>
        <taxon>Spermatophyta</taxon>
        <taxon>Magnoliopsida</taxon>
        <taxon>eudicotyledons</taxon>
        <taxon>Gunneridae</taxon>
        <taxon>Pentapetalae</taxon>
        <taxon>rosids</taxon>
        <taxon>fabids</taxon>
        <taxon>Rosales</taxon>
        <taxon>Rhamnaceae</taxon>
        <taxon>rhamnoid group</taxon>
        <taxon>Rhamneae</taxon>
        <taxon>Rhamnella</taxon>
    </lineage>
</organism>
<keyword evidence="16" id="KW-1185">Reference proteome</keyword>
<gene>
    <name evidence="15" type="ORF">FNV43_RR02006</name>
</gene>
<keyword evidence="8 11" id="KW-0342">GTP-binding</keyword>
<dbReference type="GO" id="GO:0000054">
    <property type="term" value="P:ribosomal subunit export from nucleus"/>
    <property type="evidence" value="ECO:0007669"/>
    <property type="project" value="TreeGrafter"/>
</dbReference>
<dbReference type="InterPro" id="IPR027417">
    <property type="entry name" value="P-loop_NTPase"/>
</dbReference>
<dbReference type="GO" id="GO:0006606">
    <property type="term" value="P:protein import into nucleus"/>
    <property type="evidence" value="ECO:0007669"/>
    <property type="project" value="TreeGrafter"/>
</dbReference>
<feature type="region of interest" description="Disordered" evidence="12">
    <location>
        <begin position="192"/>
        <end position="225"/>
    </location>
</feature>
<keyword evidence="2 11" id="KW-0813">Transport</keyword>
<dbReference type="SUPFAM" id="SSF52540">
    <property type="entry name" value="P-loop containing nucleoside triphosphate hydrolases"/>
    <property type="match status" value="1"/>
</dbReference>
<keyword evidence="5 11" id="KW-0653">Protein transport</keyword>
<dbReference type="OrthoDB" id="1734009at2759"/>
<feature type="domain" description="Amino acid transporter transmembrane" evidence="14">
    <location>
        <begin position="40"/>
        <end position="148"/>
    </location>
</feature>
<dbReference type="GO" id="GO:0005634">
    <property type="term" value="C:nucleus"/>
    <property type="evidence" value="ECO:0007669"/>
    <property type="project" value="UniProtKB-SubCell"/>
</dbReference>
<keyword evidence="4 11" id="KW-0547">Nucleotide-binding</keyword>
<feature type="transmembrane region" description="Helical" evidence="13">
    <location>
        <begin position="97"/>
        <end position="116"/>
    </location>
</feature>
<evidence type="ECO:0000256" key="7">
    <source>
        <dbReference type="ARBA" id="ARBA00022989"/>
    </source>
</evidence>
<dbReference type="PANTHER" id="PTHR24071">
    <property type="entry name" value="RAN GTPASE"/>
    <property type="match status" value="1"/>
</dbReference>
<dbReference type="GO" id="GO:0016020">
    <property type="term" value="C:membrane"/>
    <property type="evidence" value="ECO:0007669"/>
    <property type="project" value="UniProtKB-SubCell"/>
</dbReference>
<comment type="subcellular location">
    <subcellularLocation>
        <location evidence="1">Membrane</location>
    </subcellularLocation>
    <subcellularLocation>
        <location evidence="11">Nucleus</location>
    </subcellularLocation>
</comment>
<evidence type="ECO:0000256" key="11">
    <source>
        <dbReference type="RuleBase" id="RU363057"/>
    </source>
</evidence>
<feature type="compositionally biased region" description="Polar residues" evidence="12">
    <location>
        <begin position="201"/>
        <end position="216"/>
    </location>
</feature>
<dbReference type="Gene3D" id="3.40.50.300">
    <property type="entry name" value="P-loop containing nucleotide triphosphate hydrolases"/>
    <property type="match status" value="1"/>
</dbReference>
<evidence type="ECO:0000256" key="4">
    <source>
        <dbReference type="ARBA" id="ARBA00022741"/>
    </source>
</evidence>
<protein>
    <recommendedName>
        <fullName evidence="11">GTP-binding nuclear protein</fullName>
    </recommendedName>
</protein>
<dbReference type="GO" id="GO:0006865">
    <property type="term" value="P:amino acid transport"/>
    <property type="evidence" value="ECO:0007669"/>
    <property type="project" value="UniProtKB-KW"/>
</dbReference>
<evidence type="ECO:0000259" key="14">
    <source>
        <dbReference type="Pfam" id="PF01490"/>
    </source>
</evidence>
<evidence type="ECO:0000256" key="3">
    <source>
        <dbReference type="ARBA" id="ARBA00022692"/>
    </source>
</evidence>
<evidence type="ECO:0000256" key="10">
    <source>
        <dbReference type="ARBA" id="ARBA00024659"/>
    </source>
</evidence>
<dbReference type="PROSITE" id="PS51418">
    <property type="entry name" value="RAN"/>
    <property type="match status" value="1"/>
</dbReference>
<evidence type="ECO:0000256" key="2">
    <source>
        <dbReference type="ARBA" id="ARBA00022448"/>
    </source>
</evidence>
<dbReference type="GO" id="GO:0005525">
    <property type="term" value="F:GTP binding"/>
    <property type="evidence" value="ECO:0007669"/>
    <property type="project" value="UniProtKB-KW"/>
</dbReference>
<evidence type="ECO:0000313" key="16">
    <source>
        <dbReference type="Proteomes" id="UP000796880"/>
    </source>
</evidence>
<evidence type="ECO:0000256" key="1">
    <source>
        <dbReference type="ARBA" id="ARBA00004370"/>
    </source>
</evidence>
<dbReference type="InterPro" id="IPR001806">
    <property type="entry name" value="Small_GTPase"/>
</dbReference>
<dbReference type="SMART" id="SM00176">
    <property type="entry name" value="RAN"/>
    <property type="match status" value="1"/>
</dbReference>
<keyword evidence="9 13" id="KW-0472">Membrane</keyword>
<dbReference type="Proteomes" id="UP000796880">
    <property type="component" value="Unassembled WGS sequence"/>
</dbReference>
<keyword evidence="11" id="KW-0539">Nucleus</keyword>
<dbReference type="Pfam" id="PF00071">
    <property type="entry name" value="Ras"/>
    <property type="match status" value="1"/>
</dbReference>
<comment type="similarity">
    <text evidence="11">Belongs to the small GTPase superfamily. Ran family.</text>
</comment>
<dbReference type="PANTHER" id="PTHR24071:SF20">
    <property type="entry name" value="GTP-BINDING NUCLEAR PROTEIN RAN-2"/>
    <property type="match status" value="1"/>
</dbReference>
<feature type="transmembrane region" description="Helical" evidence="13">
    <location>
        <begin position="122"/>
        <end position="144"/>
    </location>
</feature>
<evidence type="ECO:0000256" key="13">
    <source>
        <dbReference type="SAM" id="Phobius"/>
    </source>
</evidence>
<comment type="caution">
    <text evidence="15">The sequence shown here is derived from an EMBL/GenBank/DDBJ whole genome shotgun (WGS) entry which is preliminary data.</text>
</comment>
<feature type="transmembrane region" description="Helical" evidence="13">
    <location>
        <begin position="56"/>
        <end position="76"/>
    </location>
</feature>
<reference evidence="15" key="1">
    <citation type="submission" date="2020-03" db="EMBL/GenBank/DDBJ databases">
        <title>A high-quality chromosome-level genome assembly of a woody plant with both climbing and erect habits, Rhamnella rubrinervis.</title>
        <authorList>
            <person name="Lu Z."/>
            <person name="Yang Y."/>
            <person name="Zhu X."/>
            <person name="Sun Y."/>
        </authorList>
    </citation>
    <scope>NUCLEOTIDE SEQUENCE</scope>
    <source>
        <strain evidence="15">BYM</strain>
        <tissue evidence="15">Leaf</tissue>
    </source>
</reference>
<dbReference type="PRINTS" id="PR00627">
    <property type="entry name" value="GTPRANTC4"/>
</dbReference>
<proteinExistence type="inferred from homology"/>
<dbReference type="InterPro" id="IPR002041">
    <property type="entry name" value="Ran_GTPase"/>
</dbReference>
<dbReference type="GO" id="GO:0003924">
    <property type="term" value="F:GTPase activity"/>
    <property type="evidence" value="ECO:0007669"/>
    <property type="project" value="InterPro"/>
</dbReference>
<comment type="function">
    <text evidence="10 11">GTP-binding protein involved in nucleocytoplasmic transport. Required for the import of protein into the nucleus and also for RNA export. Involved in chromatin condensation and control of cell cycle.</text>
</comment>
<sequence length="344" mass="38424">MERQEQASQPQQPGKGTTFLRTGVGILSVPYALSQGGWIKTYPDIGQAAYGPKGRALVSAFIYLELFAVAVEFLILEGDTLCMLFRGTSFRVGALNIERRVAFVLLTSFVILPTMWLKNLGVFAYVSAGGCILSVAGAMLLPCMCYLKINKVARKFGFELVVIIRIIVTGSFIGVEPFVASVPSSLAQPVFKNKRPRPPTEIQSPGTSHDMTQLSVSGEGRRGDNHAGCQHLQLDILEEMFDIKGQLHPQNKWEIVFAYDEGDMMLLGDDLWPIHGRCTIIMFDVTSCLTYKNVPTWHRDLCRVFENIPIVLCGNKVDVKNRQVKVKQVTFHRKKNLQYYDISA</sequence>
<name>A0A8K0HTA7_9ROSA</name>
<evidence type="ECO:0000256" key="12">
    <source>
        <dbReference type="SAM" id="MobiDB-lite"/>
    </source>
</evidence>
<evidence type="ECO:0000313" key="15">
    <source>
        <dbReference type="EMBL" id="KAF3457349.1"/>
    </source>
</evidence>
<keyword evidence="6" id="KW-0029">Amino-acid transport</keyword>
<keyword evidence="3 13" id="KW-0812">Transmembrane</keyword>
<accession>A0A8K0HTA7</accession>
<evidence type="ECO:0000256" key="6">
    <source>
        <dbReference type="ARBA" id="ARBA00022970"/>
    </source>
</evidence>
<feature type="transmembrane region" description="Helical" evidence="13">
    <location>
        <begin position="156"/>
        <end position="175"/>
    </location>
</feature>
<dbReference type="EMBL" id="VOIH02000001">
    <property type="protein sequence ID" value="KAF3457349.1"/>
    <property type="molecule type" value="Genomic_DNA"/>
</dbReference>
<evidence type="ECO:0000256" key="9">
    <source>
        <dbReference type="ARBA" id="ARBA00023136"/>
    </source>
</evidence>
<evidence type="ECO:0000256" key="5">
    <source>
        <dbReference type="ARBA" id="ARBA00022927"/>
    </source>
</evidence>
<dbReference type="InterPro" id="IPR013057">
    <property type="entry name" value="AA_transpt_TM"/>
</dbReference>
<keyword evidence="7 13" id="KW-1133">Transmembrane helix</keyword>
<dbReference type="Pfam" id="PF01490">
    <property type="entry name" value="Aa_trans"/>
    <property type="match status" value="1"/>
</dbReference>
<dbReference type="GO" id="GO:0005737">
    <property type="term" value="C:cytoplasm"/>
    <property type="evidence" value="ECO:0007669"/>
    <property type="project" value="TreeGrafter"/>
</dbReference>
<evidence type="ECO:0000256" key="8">
    <source>
        <dbReference type="ARBA" id="ARBA00023134"/>
    </source>
</evidence>
<dbReference type="AlphaFoldDB" id="A0A8K0HTA7"/>